<accession>A0A1R3KF55</accession>
<evidence type="ECO:0000313" key="2">
    <source>
        <dbReference type="Proteomes" id="UP000187203"/>
    </source>
</evidence>
<dbReference type="Proteomes" id="UP000187203">
    <property type="component" value="Unassembled WGS sequence"/>
</dbReference>
<keyword evidence="2" id="KW-1185">Reference proteome</keyword>
<gene>
    <name evidence="1" type="ORF">COLO4_08663</name>
</gene>
<name>A0A1R3KF55_9ROSI</name>
<dbReference type="PANTHER" id="PTHR47481:SF22">
    <property type="entry name" value="RETROTRANSPOSON GAG DOMAIN-CONTAINING PROTEIN"/>
    <property type="match status" value="1"/>
</dbReference>
<dbReference type="OrthoDB" id="1304999at2759"/>
<sequence>MKQIADKIRLTGTSADDDDLVLHVLKGVGSEFREIVAAIRVRETPISFEQLNDLLTAHELYPKQQETPHMDVSIPTVNFNRRVSTNSASRGYRKRNFSRFPDNKSSSLAARPVYQICDRIGHLAKSCCKGKIFFSSSPRVNFATSSAVGSVQHWNQNSGTTKIWCMNSGATDHVTTNL</sequence>
<proteinExistence type="predicted"/>
<dbReference type="EMBL" id="AWUE01013922">
    <property type="protein sequence ID" value="OMP05664.1"/>
    <property type="molecule type" value="Genomic_DNA"/>
</dbReference>
<dbReference type="STRING" id="93759.A0A1R3KF55"/>
<reference evidence="2" key="1">
    <citation type="submission" date="2013-09" db="EMBL/GenBank/DDBJ databases">
        <title>Corchorus olitorius genome sequencing.</title>
        <authorList>
            <person name="Alam M."/>
            <person name="Haque M.S."/>
            <person name="Islam M.S."/>
            <person name="Emdad E.M."/>
            <person name="Islam M.M."/>
            <person name="Ahmed B."/>
            <person name="Halim A."/>
            <person name="Hossen Q.M.M."/>
            <person name="Hossain M.Z."/>
            <person name="Ahmed R."/>
            <person name="Khan M.M."/>
            <person name="Islam R."/>
            <person name="Rashid M.M."/>
            <person name="Khan S.A."/>
            <person name="Rahman M.S."/>
            <person name="Alam M."/>
            <person name="Yahiya A.S."/>
            <person name="Khan M.S."/>
            <person name="Azam M.S."/>
            <person name="Haque T."/>
            <person name="Lashkar M.Z.H."/>
            <person name="Akhand A.I."/>
            <person name="Morshed G."/>
            <person name="Roy S."/>
            <person name="Uddin K.S."/>
            <person name="Rabeya T."/>
            <person name="Hossain A.S."/>
            <person name="Chowdhury A."/>
            <person name="Snigdha A.R."/>
            <person name="Mortoza M.S."/>
            <person name="Matin S.A."/>
            <person name="Hoque S.M.E."/>
            <person name="Islam M.K."/>
            <person name="Roy D.K."/>
            <person name="Haider R."/>
            <person name="Moosa M.M."/>
            <person name="Elias S.M."/>
            <person name="Hasan A.M."/>
            <person name="Jahan S."/>
            <person name="Shafiuddin M."/>
            <person name="Mahmood N."/>
            <person name="Shommy N.S."/>
        </authorList>
    </citation>
    <scope>NUCLEOTIDE SEQUENCE [LARGE SCALE GENOMIC DNA]</scope>
    <source>
        <strain evidence="2">cv. O-4</strain>
    </source>
</reference>
<dbReference type="PANTHER" id="PTHR47481">
    <property type="match status" value="1"/>
</dbReference>
<comment type="caution">
    <text evidence="1">The sequence shown here is derived from an EMBL/GenBank/DDBJ whole genome shotgun (WGS) entry which is preliminary data.</text>
</comment>
<dbReference type="AlphaFoldDB" id="A0A1R3KF55"/>
<protein>
    <submittedName>
        <fullName evidence="1">Uncharacterized protein</fullName>
    </submittedName>
</protein>
<evidence type="ECO:0000313" key="1">
    <source>
        <dbReference type="EMBL" id="OMP05664.1"/>
    </source>
</evidence>
<organism evidence="1 2">
    <name type="scientific">Corchorus olitorius</name>
    <dbReference type="NCBI Taxonomy" id="93759"/>
    <lineage>
        <taxon>Eukaryota</taxon>
        <taxon>Viridiplantae</taxon>
        <taxon>Streptophyta</taxon>
        <taxon>Embryophyta</taxon>
        <taxon>Tracheophyta</taxon>
        <taxon>Spermatophyta</taxon>
        <taxon>Magnoliopsida</taxon>
        <taxon>eudicotyledons</taxon>
        <taxon>Gunneridae</taxon>
        <taxon>Pentapetalae</taxon>
        <taxon>rosids</taxon>
        <taxon>malvids</taxon>
        <taxon>Malvales</taxon>
        <taxon>Malvaceae</taxon>
        <taxon>Grewioideae</taxon>
        <taxon>Apeibeae</taxon>
        <taxon>Corchorus</taxon>
    </lineage>
</organism>